<dbReference type="PROSITE" id="PS00211">
    <property type="entry name" value="ABC_TRANSPORTER_1"/>
    <property type="match status" value="1"/>
</dbReference>
<evidence type="ECO:0000256" key="1">
    <source>
        <dbReference type="ARBA" id="ARBA00004651"/>
    </source>
</evidence>
<evidence type="ECO:0000259" key="11">
    <source>
        <dbReference type="PROSITE" id="PS50893"/>
    </source>
</evidence>
<dbReference type="SUPFAM" id="SSF90123">
    <property type="entry name" value="ABC transporter transmembrane region"/>
    <property type="match status" value="1"/>
</dbReference>
<evidence type="ECO:0000256" key="10">
    <source>
        <dbReference type="SAM" id="Phobius"/>
    </source>
</evidence>
<dbReference type="Gene3D" id="1.20.1560.10">
    <property type="entry name" value="ABC transporter type 1, transmembrane domain"/>
    <property type="match status" value="1"/>
</dbReference>
<dbReference type="CDD" id="cd18550">
    <property type="entry name" value="ABC_6TM_exporter_like"/>
    <property type="match status" value="1"/>
</dbReference>
<evidence type="ECO:0000259" key="12">
    <source>
        <dbReference type="PROSITE" id="PS50929"/>
    </source>
</evidence>
<dbReference type="InterPro" id="IPR036640">
    <property type="entry name" value="ABC1_TM_sf"/>
</dbReference>
<dbReference type="RefSeq" id="WP_163820409.1">
    <property type="nucleotide sequence ID" value="NZ_JAAGOB010000012.1"/>
</dbReference>
<dbReference type="InterPro" id="IPR011527">
    <property type="entry name" value="ABC1_TM_dom"/>
</dbReference>
<keyword evidence="4 10" id="KW-0812">Transmembrane</keyword>
<keyword evidence="2" id="KW-0813">Transport</keyword>
<dbReference type="EMBL" id="JAAGOB010000012">
    <property type="protein sequence ID" value="NED97515.1"/>
    <property type="molecule type" value="Genomic_DNA"/>
</dbReference>
<accession>A0A6N9YRF6</accession>
<dbReference type="InterPro" id="IPR027417">
    <property type="entry name" value="P-loop_NTPase"/>
</dbReference>
<keyword evidence="8 10" id="KW-0472">Membrane</keyword>
<keyword evidence="6 13" id="KW-0067">ATP-binding</keyword>
<dbReference type="Proteomes" id="UP000469185">
    <property type="component" value="Unassembled WGS sequence"/>
</dbReference>
<proteinExistence type="inferred from homology"/>
<dbReference type="GO" id="GO:0016887">
    <property type="term" value="F:ATP hydrolysis activity"/>
    <property type="evidence" value="ECO:0007669"/>
    <property type="project" value="InterPro"/>
</dbReference>
<feature type="domain" description="ABC transmembrane type-1" evidence="12">
    <location>
        <begin position="42"/>
        <end position="326"/>
    </location>
</feature>
<dbReference type="InterPro" id="IPR017871">
    <property type="entry name" value="ABC_transporter-like_CS"/>
</dbReference>
<sequence length="631" mass="67824">MGGAWMASRSFSRDRSVTERRLTRGTTKRILRFAGPYRRQIAVFLVTTVASAASAAAVPLLLKLVIDSGVVPQRRDIVVWGALAVAGLALLDAGLNLLGRWMSARVGEGLIFDLRRQVFDHVQRQPVAFFTRTQTGSLVSRLNSDVVGAQQAFTGTLSQVVSNAVTLVLALGAMLILSWQITLVVLVLVPLFLLPAKLIGRRLADISRESMQLNAAMSQTMTERFNVAGALLVKIFGRYERETETFSQDAARVRDIGIVQALYARYFFVGLTFLASLATAVVYGVGGWLAIDGTLQVGTLVALAALLTRLYGPLTALSNVQVDVMTALVSFERVFEVLDLEPMVRDLPGATVLVARQPAPLDSSAPALSIEFDDVSFRYPSPGEVSLASLEAVARPASNGTGEEVLHDVSFRVDPGQMVALVGPSGAGKTTITQLVGRLYDPDRGVVRVGGRDVRQVTLESLHDAVGVVTQDAHMFHDSIRYNLAYARPDASDDELLAAVSAAQIGELIAALPDGLDTVVGDRGYRLSGGEKQRLAIARLLLKAPRVVVLDEATAHLDSESEAAVQRALKTALVGRTSLVIAHRLSTVRDADMILVVVAGRIVERGTHDELLHAGGTYAELYRTQFALQAG</sequence>
<dbReference type="GO" id="GO:0005886">
    <property type="term" value="C:plasma membrane"/>
    <property type="evidence" value="ECO:0007669"/>
    <property type="project" value="UniProtKB-SubCell"/>
</dbReference>
<dbReference type="PANTHER" id="PTHR43394:SF1">
    <property type="entry name" value="ATP-BINDING CASSETTE SUB-FAMILY B MEMBER 10, MITOCHONDRIAL"/>
    <property type="match status" value="1"/>
</dbReference>
<evidence type="ECO:0000256" key="7">
    <source>
        <dbReference type="ARBA" id="ARBA00022989"/>
    </source>
</evidence>
<feature type="transmembrane region" description="Helical" evidence="10">
    <location>
        <begin position="262"/>
        <end position="283"/>
    </location>
</feature>
<keyword evidence="3" id="KW-1003">Cell membrane</keyword>
<keyword evidence="7 10" id="KW-1133">Transmembrane helix</keyword>
<evidence type="ECO:0000256" key="4">
    <source>
        <dbReference type="ARBA" id="ARBA00022692"/>
    </source>
</evidence>
<dbReference type="PANTHER" id="PTHR43394">
    <property type="entry name" value="ATP-DEPENDENT PERMEASE MDL1, MITOCHONDRIAL"/>
    <property type="match status" value="1"/>
</dbReference>
<reference evidence="13 14" key="1">
    <citation type="submission" date="2020-02" db="EMBL/GenBank/DDBJ databases">
        <authorList>
            <person name="Li X.-J."/>
            <person name="Feng X.-M."/>
        </authorList>
    </citation>
    <scope>NUCLEOTIDE SEQUENCE [LARGE SCALE GENOMIC DNA]</scope>
    <source>
        <strain evidence="13 14">CGMCC 4.7225</strain>
    </source>
</reference>
<feature type="transmembrane region" description="Helical" evidence="10">
    <location>
        <begin position="41"/>
        <end position="65"/>
    </location>
</feature>
<dbReference type="Gene3D" id="3.40.50.300">
    <property type="entry name" value="P-loop containing nucleotide triphosphate hydrolases"/>
    <property type="match status" value="1"/>
</dbReference>
<dbReference type="FunFam" id="3.40.50.300:FF:000299">
    <property type="entry name" value="ABC transporter ATP-binding protein/permease"/>
    <property type="match status" value="1"/>
</dbReference>
<evidence type="ECO:0000256" key="8">
    <source>
        <dbReference type="ARBA" id="ARBA00023136"/>
    </source>
</evidence>
<evidence type="ECO:0000256" key="6">
    <source>
        <dbReference type="ARBA" id="ARBA00022840"/>
    </source>
</evidence>
<dbReference type="Pfam" id="PF00005">
    <property type="entry name" value="ABC_tran"/>
    <property type="match status" value="1"/>
</dbReference>
<evidence type="ECO:0000313" key="13">
    <source>
        <dbReference type="EMBL" id="NED97515.1"/>
    </source>
</evidence>
<evidence type="ECO:0000256" key="2">
    <source>
        <dbReference type="ARBA" id="ARBA00022448"/>
    </source>
</evidence>
<evidence type="ECO:0000256" key="5">
    <source>
        <dbReference type="ARBA" id="ARBA00022741"/>
    </source>
</evidence>
<dbReference type="InterPro" id="IPR003439">
    <property type="entry name" value="ABC_transporter-like_ATP-bd"/>
</dbReference>
<gene>
    <name evidence="13" type="ORF">G1H11_19645</name>
</gene>
<evidence type="ECO:0000256" key="3">
    <source>
        <dbReference type="ARBA" id="ARBA00022475"/>
    </source>
</evidence>
<dbReference type="InterPro" id="IPR039421">
    <property type="entry name" value="Type_1_exporter"/>
</dbReference>
<keyword evidence="14" id="KW-1185">Reference proteome</keyword>
<dbReference type="InterPro" id="IPR003593">
    <property type="entry name" value="AAA+_ATPase"/>
</dbReference>
<organism evidence="13 14">
    <name type="scientific">Phytoactinopolyspora alkaliphila</name>
    <dbReference type="NCBI Taxonomy" id="1783498"/>
    <lineage>
        <taxon>Bacteria</taxon>
        <taxon>Bacillati</taxon>
        <taxon>Actinomycetota</taxon>
        <taxon>Actinomycetes</taxon>
        <taxon>Jiangellales</taxon>
        <taxon>Jiangellaceae</taxon>
        <taxon>Phytoactinopolyspora</taxon>
    </lineage>
</organism>
<comment type="similarity">
    <text evidence="9">Belongs to the ABC transporter superfamily. Lipid exporter (TC 3.A.1.106) family.</text>
</comment>
<dbReference type="PROSITE" id="PS50929">
    <property type="entry name" value="ABC_TM1F"/>
    <property type="match status" value="1"/>
</dbReference>
<dbReference type="SUPFAM" id="SSF52540">
    <property type="entry name" value="P-loop containing nucleoside triphosphate hydrolases"/>
    <property type="match status" value="1"/>
</dbReference>
<comment type="subcellular location">
    <subcellularLocation>
        <location evidence="1">Cell membrane</location>
        <topology evidence="1">Multi-pass membrane protein</topology>
    </subcellularLocation>
</comment>
<feature type="transmembrane region" description="Helical" evidence="10">
    <location>
        <begin position="77"/>
        <end position="98"/>
    </location>
</feature>
<dbReference type="GO" id="GO:0015421">
    <property type="term" value="F:ABC-type oligopeptide transporter activity"/>
    <property type="evidence" value="ECO:0007669"/>
    <property type="project" value="TreeGrafter"/>
</dbReference>
<comment type="caution">
    <text evidence="13">The sequence shown here is derived from an EMBL/GenBank/DDBJ whole genome shotgun (WGS) entry which is preliminary data.</text>
</comment>
<name>A0A6N9YRF6_9ACTN</name>
<dbReference type="SMART" id="SM00382">
    <property type="entry name" value="AAA"/>
    <property type="match status" value="1"/>
</dbReference>
<feature type="domain" description="ABC transporter" evidence="11">
    <location>
        <begin position="370"/>
        <end position="624"/>
    </location>
</feature>
<dbReference type="AlphaFoldDB" id="A0A6N9YRF6"/>
<dbReference type="GO" id="GO:0005524">
    <property type="term" value="F:ATP binding"/>
    <property type="evidence" value="ECO:0007669"/>
    <property type="project" value="UniProtKB-KW"/>
</dbReference>
<keyword evidence="5" id="KW-0547">Nucleotide-binding</keyword>
<dbReference type="Pfam" id="PF00664">
    <property type="entry name" value="ABC_membrane"/>
    <property type="match status" value="1"/>
</dbReference>
<evidence type="ECO:0000313" key="14">
    <source>
        <dbReference type="Proteomes" id="UP000469185"/>
    </source>
</evidence>
<dbReference type="PROSITE" id="PS50893">
    <property type="entry name" value="ABC_TRANSPORTER_2"/>
    <property type="match status" value="1"/>
</dbReference>
<protein>
    <submittedName>
        <fullName evidence="13">ABC transporter ATP-binding protein</fullName>
    </submittedName>
</protein>
<feature type="transmembrane region" description="Helical" evidence="10">
    <location>
        <begin position="167"/>
        <end position="194"/>
    </location>
</feature>
<evidence type="ECO:0000256" key="9">
    <source>
        <dbReference type="ARBA" id="ARBA00061644"/>
    </source>
</evidence>